<comment type="caution">
    <text evidence="2">The sequence shown here is derived from an EMBL/GenBank/DDBJ whole genome shotgun (WGS) entry which is preliminary data.</text>
</comment>
<dbReference type="EMBL" id="LGHB01000014">
    <property type="protein sequence ID" value="KUK96399.1"/>
    <property type="molecule type" value="Genomic_DNA"/>
</dbReference>
<reference evidence="3 4" key="2">
    <citation type="journal article" date="2015" name="MBio">
        <title>Genome-Resolved Metagenomic Analysis Reveals Roles for Candidate Phyla and Other Microbial Community Members in Biogeochemical Transformations in Oil Reservoirs.</title>
        <authorList>
            <person name="Hu P."/>
            <person name="Tom L."/>
            <person name="Singh A."/>
            <person name="Thomas B.C."/>
            <person name="Baker B.J."/>
            <person name="Piceno Y.M."/>
            <person name="Andersen G.L."/>
            <person name="Banfield J.F."/>
        </authorList>
    </citation>
    <scope>NUCLEOTIDE SEQUENCE [LARGE SCALE GENOMIC DNA]</scope>
    <source>
        <strain evidence="1">57_489</strain>
    </source>
</reference>
<proteinExistence type="predicted"/>
<name>A0A117MCF8_9EURY</name>
<evidence type="ECO:0000313" key="2">
    <source>
        <dbReference type="EMBL" id="KUK96399.1"/>
    </source>
</evidence>
<organism evidence="2 3">
    <name type="scientific">Methanothrix harundinacea</name>
    <dbReference type="NCBI Taxonomy" id="301375"/>
    <lineage>
        <taxon>Archaea</taxon>
        <taxon>Methanobacteriati</taxon>
        <taxon>Methanobacteriota</taxon>
        <taxon>Stenosarchaea group</taxon>
        <taxon>Methanomicrobia</taxon>
        <taxon>Methanotrichales</taxon>
        <taxon>Methanotrichaceae</taxon>
        <taxon>Methanothrix</taxon>
    </lineage>
</organism>
<sequence length="90" mass="9857">MFTSKLISVFNVESSIKGPPVRNSREDEAQILVEGLEVELNNASELKREFSCSIHQIRIPAAVPLPTDPKATTSITIDSSISLSQVHKPL</sequence>
<dbReference type="Proteomes" id="UP000057043">
    <property type="component" value="Unassembled WGS sequence"/>
</dbReference>
<dbReference type="EMBL" id="LGFT01000013">
    <property type="protein sequence ID" value="KUK44851.1"/>
    <property type="molecule type" value="Genomic_DNA"/>
</dbReference>
<evidence type="ECO:0000313" key="1">
    <source>
        <dbReference type="EMBL" id="KUK44851.1"/>
    </source>
</evidence>
<dbReference type="Proteomes" id="UP000053961">
    <property type="component" value="Unassembled WGS sequence"/>
</dbReference>
<protein>
    <submittedName>
        <fullName evidence="2">Uncharacterized protein</fullName>
    </submittedName>
</protein>
<dbReference type="PATRIC" id="fig|301375.6.peg.43"/>
<evidence type="ECO:0000313" key="4">
    <source>
        <dbReference type="Proteomes" id="UP000057043"/>
    </source>
</evidence>
<gene>
    <name evidence="1" type="ORF">XD72_0750</name>
    <name evidence="2" type="ORF">XE07_1157</name>
</gene>
<reference evidence="2" key="1">
    <citation type="journal article" date="2015" name="MBio">
        <title>Genome-resolved metagenomic analysis reveals roles for candidate phyla and other microbial community members in biogeochemical transformations in oil reservoirs.</title>
        <authorList>
            <person name="Hu P."/>
            <person name="Tom L."/>
            <person name="Singh A."/>
            <person name="Thomas B.C."/>
            <person name="Baker B.J."/>
            <person name="Piceno Y.M."/>
            <person name="Andersen G.L."/>
            <person name="Banfield J.F."/>
        </authorList>
    </citation>
    <scope>NUCLEOTIDE SEQUENCE [LARGE SCALE GENOMIC DNA]</scope>
    <source>
        <strain evidence="2">56_747</strain>
    </source>
</reference>
<dbReference type="AlphaFoldDB" id="A0A117MCF8"/>
<evidence type="ECO:0000313" key="3">
    <source>
        <dbReference type="Proteomes" id="UP000053961"/>
    </source>
</evidence>
<accession>A0A117MCF8</accession>